<dbReference type="SUPFAM" id="SSF53649">
    <property type="entry name" value="Alkaline phosphatase-like"/>
    <property type="match status" value="1"/>
</dbReference>
<protein>
    <recommendedName>
        <fullName evidence="1">GPI ethanolamine phosphate transferase 2</fullName>
    </recommendedName>
</protein>
<keyword evidence="1" id="KW-0808">Transferase</keyword>
<dbReference type="PANTHER" id="PTHR23072">
    <property type="entry name" value="PHOSPHATIDYLINOSITOL GLYCAN-RELATED"/>
    <property type="match status" value="1"/>
</dbReference>
<evidence type="ECO:0000256" key="1">
    <source>
        <dbReference type="RuleBase" id="RU367106"/>
    </source>
</evidence>
<evidence type="ECO:0000256" key="2">
    <source>
        <dbReference type="SAM" id="MobiDB-lite"/>
    </source>
</evidence>
<evidence type="ECO:0000313" key="4">
    <source>
        <dbReference type="EMBL" id="KAK3208381.1"/>
    </source>
</evidence>
<evidence type="ECO:0000313" key="5">
    <source>
        <dbReference type="Proteomes" id="UP001280581"/>
    </source>
</evidence>
<dbReference type="AlphaFoldDB" id="A0AAN6LW54"/>
<keyword evidence="1" id="KW-1133">Transmembrane helix</keyword>
<sequence>MLVKQTEMDAVAKLIHEALEEKAHLQDTLFILLGDHGMTEQGNHGGGSTSEIASAMVFISPKFKSRSKALDSPLPVSSNYEYYSVINQIDLVPTIAGLMGFTTPSTSLGVFPADMLDVFAKPEDRLGAVSKNARQLKDLLDLEHGSAQLVNASCHDVFEVVEVIATKHEVLCAFEAMTLAQQKLEAGDDVSIDEVLVAAHNFCNGAQKLLNIPPNNPSYKQLAVSVTALVSVITILVLILQSSVRNVDTDTLIFGFAITLHASSMFMNQFVIEEHRYWYWGSTVWLAYHGSRMANSKGWFYAVIYPTALQFLSQSLDPATNPQYSVISYVHNQLYGYQVLFWIPGMLIYASGLKNLSEYVGLGHFVYMIAGVALCAAAVFFRLSSSYRIDPEIFSMAPAWFERLFANINRNLSLNIFWTGLAALLVLILLRSKFLGRLSSEATLIATIEVINLYLRSITRSEYLVLFPIFDLQFRWLLSSVESLSPSTIAVTSLFLGQSAFYASGHGNSFASFDLTNGFNGIESSRTLAVALQALLSNYFGPVWWALASLRLLRALQQTQTASKATQPNGQATADVKAIDQKAPEPSNRKSGLREKRAPATETLVEGTEQVISHGKSPFVEHMTLQSLYTAFSSMAVVAVCVWRRNDSTLWTVLTPKCLNVILWVCFEHLMINVILSAALWGIIVA</sequence>
<comment type="subcellular location">
    <subcellularLocation>
        <location evidence="1">Endoplasmic reticulum membrane</location>
        <topology evidence="1">Multi-pass membrane protein</topology>
    </subcellularLocation>
</comment>
<evidence type="ECO:0000259" key="3">
    <source>
        <dbReference type="Pfam" id="PF19316"/>
    </source>
</evidence>
<dbReference type="EMBL" id="WVTA01000007">
    <property type="protein sequence ID" value="KAK3208381.1"/>
    <property type="molecule type" value="Genomic_DNA"/>
</dbReference>
<reference evidence="4 5" key="1">
    <citation type="submission" date="2021-02" db="EMBL/GenBank/DDBJ databases">
        <title>Genome assembly of Pseudopithomyces chartarum.</title>
        <authorList>
            <person name="Jauregui R."/>
            <person name="Singh J."/>
            <person name="Voisey C."/>
        </authorList>
    </citation>
    <scope>NUCLEOTIDE SEQUENCE [LARGE SCALE GENOMIC DNA]</scope>
    <source>
        <strain evidence="4 5">AGR01</strain>
    </source>
</reference>
<feature type="transmembrane region" description="Helical" evidence="1">
    <location>
        <begin position="412"/>
        <end position="430"/>
    </location>
</feature>
<comment type="caution">
    <text evidence="4">The sequence shown here is derived from an EMBL/GenBank/DDBJ whole genome shotgun (WGS) entry which is preliminary data.</text>
</comment>
<dbReference type="PANTHER" id="PTHR23072:SF0">
    <property type="entry name" value="GPI ETHANOLAMINE PHOSPHATE TRANSFERASE 2"/>
    <property type="match status" value="1"/>
</dbReference>
<dbReference type="Proteomes" id="UP001280581">
    <property type="component" value="Unassembled WGS sequence"/>
</dbReference>
<feature type="domain" description="GPI ethanolamine phosphate transferase 2 C-terminal" evidence="3">
    <location>
        <begin position="223"/>
        <end position="682"/>
    </location>
</feature>
<dbReference type="InterPro" id="IPR045687">
    <property type="entry name" value="PIGG/GPI7_C"/>
</dbReference>
<dbReference type="GO" id="GO:0005789">
    <property type="term" value="C:endoplasmic reticulum membrane"/>
    <property type="evidence" value="ECO:0007669"/>
    <property type="project" value="UniProtKB-SubCell"/>
</dbReference>
<keyword evidence="1" id="KW-0472">Membrane</keyword>
<dbReference type="InterPro" id="IPR017850">
    <property type="entry name" value="Alkaline_phosphatase_core_sf"/>
</dbReference>
<feature type="transmembrane region" description="Helical" evidence="1">
    <location>
        <begin position="365"/>
        <end position="383"/>
    </location>
</feature>
<feature type="region of interest" description="Disordered" evidence="2">
    <location>
        <begin position="563"/>
        <end position="598"/>
    </location>
</feature>
<dbReference type="Pfam" id="PF19316">
    <property type="entry name" value="PIGO_PIGG"/>
    <property type="match status" value="1"/>
</dbReference>
<feature type="transmembrane region" description="Helical" evidence="1">
    <location>
        <begin position="661"/>
        <end position="684"/>
    </location>
</feature>
<comment type="caution">
    <text evidence="1">Lacks conserved residue(s) required for the propagation of feature annotation.</text>
</comment>
<comment type="pathway">
    <text evidence="1">Glycolipid biosynthesis; glycosylphosphatidylinositol-anchor biosynthesis.</text>
</comment>
<keyword evidence="5" id="KW-1185">Reference proteome</keyword>
<accession>A0AAN6LW54</accession>
<feature type="transmembrane region" description="Helical" evidence="1">
    <location>
        <begin position="252"/>
        <end position="272"/>
    </location>
</feature>
<gene>
    <name evidence="4" type="ORF">GRF29_77g545596</name>
</gene>
<keyword evidence="1" id="KW-0812">Transmembrane</keyword>
<comment type="similarity">
    <text evidence="1">Belongs to the PIGG/PIGN/PIGO family. PIGG subfamily.</text>
</comment>
<proteinExistence type="inferred from homology"/>
<dbReference type="InterPro" id="IPR039527">
    <property type="entry name" value="PIGG/GPI7"/>
</dbReference>
<dbReference type="GO" id="GO:0051267">
    <property type="term" value="F:CP2 mannose-ethanolamine phosphotransferase activity"/>
    <property type="evidence" value="ECO:0007669"/>
    <property type="project" value="TreeGrafter"/>
</dbReference>
<keyword evidence="1" id="KW-0337">GPI-anchor biosynthesis</keyword>
<feature type="transmembrane region" description="Helical" evidence="1">
    <location>
        <begin position="334"/>
        <end position="353"/>
    </location>
</feature>
<keyword evidence="1" id="KW-0256">Endoplasmic reticulum</keyword>
<comment type="function">
    <text evidence="1">Ethanolamine phosphate transferase involved in glycosylphosphatidylinositol-anchor biosynthesis. Transfers ethanolamine phosphate to the GPI second mannose.</text>
</comment>
<feature type="transmembrane region" description="Helical" evidence="1">
    <location>
        <begin position="222"/>
        <end position="240"/>
    </location>
</feature>
<organism evidence="4 5">
    <name type="scientific">Pseudopithomyces chartarum</name>
    <dbReference type="NCBI Taxonomy" id="1892770"/>
    <lineage>
        <taxon>Eukaryota</taxon>
        <taxon>Fungi</taxon>
        <taxon>Dikarya</taxon>
        <taxon>Ascomycota</taxon>
        <taxon>Pezizomycotina</taxon>
        <taxon>Dothideomycetes</taxon>
        <taxon>Pleosporomycetidae</taxon>
        <taxon>Pleosporales</taxon>
        <taxon>Massarineae</taxon>
        <taxon>Didymosphaeriaceae</taxon>
        <taxon>Pseudopithomyces</taxon>
    </lineage>
</organism>
<dbReference type="Gene3D" id="3.40.720.10">
    <property type="entry name" value="Alkaline Phosphatase, subunit A"/>
    <property type="match status" value="1"/>
</dbReference>
<dbReference type="GO" id="GO:0006506">
    <property type="term" value="P:GPI anchor biosynthetic process"/>
    <property type="evidence" value="ECO:0007669"/>
    <property type="project" value="UniProtKB-KW"/>
</dbReference>
<name>A0AAN6LW54_9PLEO</name>